<accession>A0AAW0LJC0</accession>
<dbReference type="AlphaFoldDB" id="A0AAW0LJC0"/>
<dbReference type="EMBL" id="PKMF04000093">
    <property type="protein sequence ID" value="KAK7850991.1"/>
    <property type="molecule type" value="Genomic_DNA"/>
</dbReference>
<evidence type="ECO:0000313" key="1">
    <source>
        <dbReference type="EMBL" id="KAK7850991.1"/>
    </source>
</evidence>
<evidence type="ECO:0000313" key="2">
    <source>
        <dbReference type="Proteomes" id="UP000237347"/>
    </source>
</evidence>
<sequence>MLVGNTSKVSSTITLKRTWIYTLVVSTSRKNSKLETESLAAKVTISTQETTPGQVFSNSVFTSSITSNPPTDRFGVVAYSACLFDVESSNVEALQP</sequence>
<comment type="caution">
    <text evidence="1">The sequence shown here is derived from an EMBL/GenBank/DDBJ whole genome shotgun (WGS) entry which is preliminary data.</text>
</comment>
<protein>
    <submittedName>
        <fullName evidence="1">Uncharacterized protein</fullName>
    </submittedName>
</protein>
<name>A0AAW0LJC0_QUESU</name>
<reference evidence="1 2" key="1">
    <citation type="journal article" date="2018" name="Sci. Data">
        <title>The draft genome sequence of cork oak.</title>
        <authorList>
            <person name="Ramos A.M."/>
            <person name="Usie A."/>
            <person name="Barbosa P."/>
            <person name="Barros P.M."/>
            <person name="Capote T."/>
            <person name="Chaves I."/>
            <person name="Simoes F."/>
            <person name="Abreu I."/>
            <person name="Carrasquinho I."/>
            <person name="Faro C."/>
            <person name="Guimaraes J.B."/>
            <person name="Mendonca D."/>
            <person name="Nobrega F."/>
            <person name="Rodrigues L."/>
            <person name="Saibo N.J.M."/>
            <person name="Varela M.C."/>
            <person name="Egas C."/>
            <person name="Matos J."/>
            <person name="Miguel C.M."/>
            <person name="Oliveira M.M."/>
            <person name="Ricardo C.P."/>
            <person name="Goncalves S."/>
        </authorList>
    </citation>
    <scope>NUCLEOTIDE SEQUENCE [LARGE SCALE GENOMIC DNA]</scope>
    <source>
        <strain evidence="2">cv. HL8</strain>
    </source>
</reference>
<organism evidence="1 2">
    <name type="scientific">Quercus suber</name>
    <name type="common">Cork oak</name>
    <dbReference type="NCBI Taxonomy" id="58331"/>
    <lineage>
        <taxon>Eukaryota</taxon>
        <taxon>Viridiplantae</taxon>
        <taxon>Streptophyta</taxon>
        <taxon>Embryophyta</taxon>
        <taxon>Tracheophyta</taxon>
        <taxon>Spermatophyta</taxon>
        <taxon>Magnoliopsida</taxon>
        <taxon>eudicotyledons</taxon>
        <taxon>Gunneridae</taxon>
        <taxon>Pentapetalae</taxon>
        <taxon>rosids</taxon>
        <taxon>fabids</taxon>
        <taxon>Fagales</taxon>
        <taxon>Fagaceae</taxon>
        <taxon>Quercus</taxon>
    </lineage>
</organism>
<gene>
    <name evidence="1" type="ORF">CFP56_043317</name>
</gene>
<keyword evidence="2" id="KW-1185">Reference proteome</keyword>
<dbReference type="Proteomes" id="UP000237347">
    <property type="component" value="Unassembled WGS sequence"/>
</dbReference>
<proteinExistence type="predicted"/>